<reference evidence="9 10" key="1">
    <citation type="submission" date="2019-07" db="EMBL/GenBank/DDBJ databases">
        <title>Whole genome shotgun sequence of Agrococcus baldri NBRC 103055.</title>
        <authorList>
            <person name="Hosoyama A."/>
            <person name="Uohara A."/>
            <person name="Ohji S."/>
            <person name="Ichikawa N."/>
        </authorList>
    </citation>
    <scope>NUCLEOTIDE SEQUENCE [LARGE SCALE GENOMIC DNA]</scope>
    <source>
        <strain evidence="9 10">NBRC 103055</strain>
    </source>
</reference>
<evidence type="ECO:0000256" key="6">
    <source>
        <dbReference type="ARBA" id="ARBA00049024"/>
    </source>
</evidence>
<evidence type="ECO:0000256" key="5">
    <source>
        <dbReference type="ARBA" id="ARBA00023002"/>
    </source>
</evidence>
<proteinExistence type="inferred from homology"/>
<dbReference type="InterPro" id="IPR016161">
    <property type="entry name" value="Ald_DH/histidinol_DH"/>
</dbReference>
<evidence type="ECO:0000256" key="4">
    <source>
        <dbReference type="ARBA" id="ARBA00022857"/>
    </source>
</evidence>
<evidence type="ECO:0000313" key="9">
    <source>
        <dbReference type="EMBL" id="GEK81537.1"/>
    </source>
</evidence>
<gene>
    <name evidence="7 9" type="primary">proA</name>
    <name evidence="9" type="ORF">ABA31_28880</name>
</gene>
<protein>
    <recommendedName>
        <fullName evidence="7">Gamma-glutamyl phosphate reductase</fullName>
        <shortName evidence="7">GPR</shortName>
        <ecNumber evidence="7">1.2.1.41</ecNumber>
    </recommendedName>
    <alternativeName>
        <fullName evidence="7">Glutamate-5-semialdehyde dehydrogenase</fullName>
    </alternativeName>
    <alternativeName>
        <fullName evidence="7">Glutamyl-gamma-semialdehyde dehydrogenase</fullName>
        <shortName evidence="7">GSA dehydrogenase</shortName>
    </alternativeName>
</protein>
<dbReference type="InterPro" id="IPR012134">
    <property type="entry name" value="Glu-5-SA_DH"/>
</dbReference>
<dbReference type="PIRSF" id="PIRSF000151">
    <property type="entry name" value="GPR"/>
    <property type="match status" value="1"/>
</dbReference>
<evidence type="ECO:0000256" key="3">
    <source>
        <dbReference type="ARBA" id="ARBA00022650"/>
    </source>
</evidence>
<evidence type="ECO:0000256" key="2">
    <source>
        <dbReference type="ARBA" id="ARBA00022605"/>
    </source>
</evidence>
<evidence type="ECO:0000256" key="1">
    <source>
        <dbReference type="ARBA" id="ARBA00004985"/>
    </source>
</evidence>
<accession>A0AA87RP71</accession>
<dbReference type="RefSeq" id="WP_146797279.1">
    <property type="nucleotide sequence ID" value="NZ_BJUU01000030.1"/>
</dbReference>
<comment type="similarity">
    <text evidence="7">Belongs to the gamma-glutamyl phosphate reductase family.</text>
</comment>
<organism evidence="9 10">
    <name type="scientific">Agrococcus baldri</name>
    <dbReference type="NCBI Taxonomy" id="153730"/>
    <lineage>
        <taxon>Bacteria</taxon>
        <taxon>Bacillati</taxon>
        <taxon>Actinomycetota</taxon>
        <taxon>Actinomycetes</taxon>
        <taxon>Micrococcales</taxon>
        <taxon>Microbacteriaceae</taxon>
        <taxon>Agrococcus</taxon>
    </lineage>
</organism>
<dbReference type="GO" id="GO:0004350">
    <property type="term" value="F:glutamate-5-semialdehyde dehydrogenase activity"/>
    <property type="evidence" value="ECO:0007669"/>
    <property type="project" value="UniProtKB-UniRule"/>
</dbReference>
<feature type="domain" description="Aldehyde dehydrogenase" evidence="8">
    <location>
        <begin position="7"/>
        <end position="290"/>
    </location>
</feature>
<dbReference type="NCBIfam" id="NF001221">
    <property type="entry name" value="PRK00197.1"/>
    <property type="match status" value="1"/>
</dbReference>
<evidence type="ECO:0000256" key="7">
    <source>
        <dbReference type="HAMAP-Rule" id="MF_00412"/>
    </source>
</evidence>
<dbReference type="Gene3D" id="3.40.605.10">
    <property type="entry name" value="Aldehyde Dehydrogenase, Chain A, domain 1"/>
    <property type="match status" value="1"/>
</dbReference>
<dbReference type="EMBL" id="BJUU01000030">
    <property type="protein sequence ID" value="GEK81537.1"/>
    <property type="molecule type" value="Genomic_DNA"/>
</dbReference>
<keyword evidence="2 7" id="KW-0028">Amino-acid biosynthesis</keyword>
<dbReference type="SUPFAM" id="SSF53720">
    <property type="entry name" value="ALDH-like"/>
    <property type="match status" value="1"/>
</dbReference>
<keyword evidence="10" id="KW-1185">Reference proteome</keyword>
<name>A0AA87RP71_9MICO</name>
<comment type="subcellular location">
    <subcellularLocation>
        <location evidence="7">Cytoplasm</location>
    </subcellularLocation>
</comment>
<sequence>MAETRATDDLEALLTESKRASRTLGVAPAQQRHTAILAIAEAIEQAAGAILAANADDLERGRANGLAQGMLDRLLLDRARIAGLADAARALAELPDPVGEVLRRRTLPNGLDLTEVRVPFGVIGVIYEARPNVTVDLACIALGSGNAVVLRGGSAAERTNAVLVDAMQRAIETAGLPRASVQTIDRFGRDGAGRLMTARGLVDLLVPRGSAALIERVVTESTVPVIETGAGVVHAFVDRAAQLPMALEILLNAKTQRTSVCNSLETVLVHREVAETAVPAIATAMREAGVTVHADAALPGVEGAEPLGAAGWSTEHLSMDVAIGVVDDLDAAIEHVNRYGTHHTDTIVTDDADAAGRFLAEVDSAVVMHNASTRFTDGGEFGFGAEVGISTQKAHARGPMGLPELTSTKWIVRGSGQVRA</sequence>
<comment type="pathway">
    <text evidence="1 7">Amino-acid biosynthesis; L-proline biosynthesis; L-glutamate 5-semialdehyde from L-glutamate: step 2/2.</text>
</comment>
<comment type="caution">
    <text evidence="9">The sequence shown here is derived from an EMBL/GenBank/DDBJ whole genome shotgun (WGS) entry which is preliminary data.</text>
</comment>
<dbReference type="Pfam" id="PF00171">
    <property type="entry name" value="Aldedh"/>
    <property type="match status" value="1"/>
</dbReference>
<dbReference type="Proteomes" id="UP000321749">
    <property type="component" value="Unassembled WGS sequence"/>
</dbReference>
<comment type="function">
    <text evidence="7">Catalyzes the NADPH-dependent reduction of L-glutamate 5-phosphate into L-glutamate 5-semialdehyde and phosphate. The product spontaneously undergoes cyclization to form 1-pyrroline-5-carboxylate.</text>
</comment>
<dbReference type="InterPro" id="IPR016162">
    <property type="entry name" value="Ald_DH_N"/>
</dbReference>
<keyword evidence="4 7" id="KW-0521">NADP</keyword>
<evidence type="ECO:0000259" key="8">
    <source>
        <dbReference type="Pfam" id="PF00171"/>
    </source>
</evidence>
<keyword evidence="7" id="KW-0963">Cytoplasm</keyword>
<dbReference type="FunFam" id="3.40.309.10:FF:000006">
    <property type="entry name" value="Gamma-glutamyl phosphate reductase"/>
    <property type="match status" value="1"/>
</dbReference>
<dbReference type="NCBIfam" id="TIGR00407">
    <property type="entry name" value="proA"/>
    <property type="match status" value="1"/>
</dbReference>
<dbReference type="InterPro" id="IPR015590">
    <property type="entry name" value="Aldehyde_DH_dom"/>
</dbReference>
<dbReference type="CDD" id="cd07079">
    <property type="entry name" value="ALDH_F18-19_ProA-GPR"/>
    <property type="match status" value="1"/>
</dbReference>
<dbReference type="GO" id="GO:0050661">
    <property type="term" value="F:NADP binding"/>
    <property type="evidence" value="ECO:0007669"/>
    <property type="project" value="InterPro"/>
</dbReference>
<dbReference type="HAMAP" id="MF_00412">
    <property type="entry name" value="ProA"/>
    <property type="match status" value="1"/>
</dbReference>
<dbReference type="PANTHER" id="PTHR11063">
    <property type="entry name" value="GLUTAMATE SEMIALDEHYDE DEHYDROGENASE"/>
    <property type="match status" value="1"/>
</dbReference>
<dbReference type="GO" id="GO:0055129">
    <property type="term" value="P:L-proline biosynthetic process"/>
    <property type="evidence" value="ECO:0007669"/>
    <property type="project" value="UniProtKB-UniRule"/>
</dbReference>
<dbReference type="InterPro" id="IPR000965">
    <property type="entry name" value="GPR_dom"/>
</dbReference>
<comment type="catalytic activity">
    <reaction evidence="6 7">
        <text>L-glutamate 5-semialdehyde + phosphate + NADP(+) = L-glutamyl 5-phosphate + NADPH + H(+)</text>
        <dbReference type="Rhea" id="RHEA:19541"/>
        <dbReference type="ChEBI" id="CHEBI:15378"/>
        <dbReference type="ChEBI" id="CHEBI:43474"/>
        <dbReference type="ChEBI" id="CHEBI:57783"/>
        <dbReference type="ChEBI" id="CHEBI:58066"/>
        <dbReference type="ChEBI" id="CHEBI:58274"/>
        <dbReference type="ChEBI" id="CHEBI:58349"/>
        <dbReference type="EC" id="1.2.1.41"/>
    </reaction>
</comment>
<dbReference type="InterPro" id="IPR016163">
    <property type="entry name" value="Ald_DH_C"/>
</dbReference>
<dbReference type="GO" id="GO:0005737">
    <property type="term" value="C:cytoplasm"/>
    <property type="evidence" value="ECO:0007669"/>
    <property type="project" value="UniProtKB-SubCell"/>
</dbReference>
<evidence type="ECO:0000313" key="10">
    <source>
        <dbReference type="Proteomes" id="UP000321749"/>
    </source>
</evidence>
<dbReference type="PANTHER" id="PTHR11063:SF8">
    <property type="entry name" value="DELTA-1-PYRROLINE-5-CARBOXYLATE SYNTHASE"/>
    <property type="match status" value="1"/>
</dbReference>
<keyword evidence="5 7" id="KW-0560">Oxidoreductase</keyword>
<dbReference type="Gene3D" id="3.40.309.10">
    <property type="entry name" value="Aldehyde Dehydrogenase, Chain A, domain 2"/>
    <property type="match status" value="1"/>
</dbReference>
<keyword evidence="3 7" id="KW-0641">Proline biosynthesis</keyword>
<dbReference type="AlphaFoldDB" id="A0AA87RP71"/>
<dbReference type="EC" id="1.2.1.41" evidence="7"/>